<evidence type="ECO:0000313" key="2">
    <source>
        <dbReference type="Proteomes" id="UP001279734"/>
    </source>
</evidence>
<organism evidence="1 2">
    <name type="scientific">Nepenthes gracilis</name>
    <name type="common">Slender pitcher plant</name>
    <dbReference type="NCBI Taxonomy" id="150966"/>
    <lineage>
        <taxon>Eukaryota</taxon>
        <taxon>Viridiplantae</taxon>
        <taxon>Streptophyta</taxon>
        <taxon>Embryophyta</taxon>
        <taxon>Tracheophyta</taxon>
        <taxon>Spermatophyta</taxon>
        <taxon>Magnoliopsida</taxon>
        <taxon>eudicotyledons</taxon>
        <taxon>Gunneridae</taxon>
        <taxon>Pentapetalae</taxon>
        <taxon>Caryophyllales</taxon>
        <taxon>Nepenthaceae</taxon>
        <taxon>Nepenthes</taxon>
    </lineage>
</organism>
<evidence type="ECO:0000313" key="1">
    <source>
        <dbReference type="EMBL" id="GMH04788.1"/>
    </source>
</evidence>
<gene>
    <name evidence="1" type="ORF">Nepgr_006628</name>
</gene>
<protein>
    <submittedName>
        <fullName evidence="1">Uncharacterized protein</fullName>
    </submittedName>
</protein>
<reference evidence="1" key="1">
    <citation type="submission" date="2023-05" db="EMBL/GenBank/DDBJ databases">
        <title>Nepenthes gracilis genome sequencing.</title>
        <authorList>
            <person name="Fukushima K."/>
        </authorList>
    </citation>
    <scope>NUCLEOTIDE SEQUENCE</scope>
    <source>
        <strain evidence="1">SING2019-196</strain>
    </source>
</reference>
<keyword evidence="2" id="KW-1185">Reference proteome</keyword>
<proteinExistence type="predicted"/>
<dbReference type="AlphaFoldDB" id="A0AAD3S5D4"/>
<name>A0AAD3S5D4_NEPGR</name>
<comment type="caution">
    <text evidence="1">The sequence shown here is derived from an EMBL/GenBank/DDBJ whole genome shotgun (WGS) entry which is preliminary data.</text>
</comment>
<sequence length="172" mass="18124">MNFQRNGALNVLGPEASPDVDAPALVAAPELSLIPDTARATPAPASRVDSSASIGVVAPLTLNVQAGDDKSVSPWQAAEIPSGQIVATGQDHTTDADSIESVVDNQMVSMLPDGKAEESHEDPMPKEQEELKPEIELLRGSILQPPSLKPTTEDCMLASTVLPEHTVRDCEP</sequence>
<dbReference type="EMBL" id="BSYO01000005">
    <property type="protein sequence ID" value="GMH04788.1"/>
    <property type="molecule type" value="Genomic_DNA"/>
</dbReference>
<accession>A0AAD3S5D4</accession>
<dbReference type="Proteomes" id="UP001279734">
    <property type="component" value="Unassembled WGS sequence"/>
</dbReference>